<proteinExistence type="predicted"/>
<accession>A0ABN9WP40</accession>
<comment type="caution">
    <text evidence="3">The sequence shown here is derived from an EMBL/GenBank/DDBJ whole genome shotgun (WGS) entry which is preliminary data.</text>
</comment>
<evidence type="ECO:0000256" key="1">
    <source>
        <dbReference type="SAM" id="MobiDB-lite"/>
    </source>
</evidence>
<evidence type="ECO:0000313" key="3">
    <source>
        <dbReference type="EMBL" id="CAK0888438.1"/>
    </source>
</evidence>
<organism evidence="3 4">
    <name type="scientific">Prorocentrum cordatum</name>
    <dbReference type="NCBI Taxonomy" id="2364126"/>
    <lineage>
        <taxon>Eukaryota</taxon>
        <taxon>Sar</taxon>
        <taxon>Alveolata</taxon>
        <taxon>Dinophyceae</taxon>
        <taxon>Prorocentrales</taxon>
        <taxon>Prorocentraceae</taxon>
        <taxon>Prorocentrum</taxon>
    </lineage>
</organism>
<feature type="transmembrane region" description="Helical" evidence="2">
    <location>
        <begin position="114"/>
        <end position="132"/>
    </location>
</feature>
<evidence type="ECO:0008006" key="5">
    <source>
        <dbReference type="Google" id="ProtNLM"/>
    </source>
</evidence>
<name>A0ABN9WP40_9DINO</name>
<keyword evidence="2" id="KW-1133">Transmembrane helix</keyword>
<sequence>MQEGPLLNVTEGVSLHLVIVVWFDAEFGSTSAALRAAEAYLWPRLYWRCCKLNSATNAANHGRFCRCWPVFFSPHMVLDIVFLLASATCLGSADALGAVAIALRVLLAFLKFDLLSLIIYAKSVMKLMLLLWQVRMSMRSSKKFPVVLPTDLTFVMILAAATLPDIQRVTLALLISVILGLTLHAKSVLKFMVPGDGPRSRTGPACRLFPACARDVAAVDSAIYPRADARGFNAERVRWTARSGGRRGQLDGRSYEDELLDLFCETDGSAPGLLAQADAALCPLQVTPVRRTSFAANVVKSSACAVGDVGETVIPSTKLKAGEAFDSALVTELAAGTQFEVVEVGSLPNRIRVTTSAGHAGWISKATEQGSVIVKWVRKRRTSFQQKDFERKTTEDKDSIQLQTGLSGLSVGDVCETVMDMTTLREGEDFKSNAVGQIPQGTQFEIVSVAPANRVKIIVPDTVLEGGAVGWISSHTDTGSKLFKLIRAGPKKRQSSFNLTKNMSIPLGQAPQKATVEAAPPGMRRSLLPVPAPSERPAPAERQLAADHARRSETPEDDRVAQEAPDAKARARGEAAAALRKGAQAAPGPAPAAPWWAPLVCCGK</sequence>
<feature type="compositionally biased region" description="Low complexity" evidence="1">
    <location>
        <begin position="574"/>
        <end position="593"/>
    </location>
</feature>
<reference evidence="3" key="1">
    <citation type="submission" date="2023-10" db="EMBL/GenBank/DDBJ databases">
        <authorList>
            <person name="Chen Y."/>
            <person name="Shah S."/>
            <person name="Dougan E. K."/>
            <person name="Thang M."/>
            <person name="Chan C."/>
        </authorList>
    </citation>
    <scope>NUCLEOTIDE SEQUENCE [LARGE SCALE GENOMIC DNA]</scope>
</reference>
<feature type="transmembrane region" description="Helical" evidence="2">
    <location>
        <begin position="144"/>
        <end position="163"/>
    </location>
</feature>
<protein>
    <recommendedName>
        <fullName evidence="5">50S ribosomal protein L24, chloroplastic</fullName>
    </recommendedName>
</protein>
<evidence type="ECO:0000256" key="2">
    <source>
        <dbReference type="SAM" id="Phobius"/>
    </source>
</evidence>
<evidence type="ECO:0000313" key="4">
    <source>
        <dbReference type="Proteomes" id="UP001189429"/>
    </source>
</evidence>
<feature type="compositionally biased region" description="Basic and acidic residues" evidence="1">
    <location>
        <begin position="544"/>
        <end position="573"/>
    </location>
</feature>
<keyword evidence="4" id="KW-1185">Reference proteome</keyword>
<dbReference type="Proteomes" id="UP001189429">
    <property type="component" value="Unassembled WGS sequence"/>
</dbReference>
<keyword evidence="2" id="KW-0812">Transmembrane</keyword>
<keyword evidence="2" id="KW-0472">Membrane</keyword>
<feature type="transmembrane region" description="Helical" evidence="2">
    <location>
        <begin position="80"/>
        <end position="102"/>
    </location>
</feature>
<dbReference type="EMBL" id="CAUYUJ010019074">
    <property type="protein sequence ID" value="CAK0888438.1"/>
    <property type="molecule type" value="Genomic_DNA"/>
</dbReference>
<feature type="region of interest" description="Disordered" evidence="1">
    <location>
        <begin position="508"/>
        <end position="593"/>
    </location>
</feature>
<gene>
    <name evidence="3" type="ORF">PCOR1329_LOCUS69235</name>
</gene>